<dbReference type="EMBL" id="JACTAG010000002">
    <property type="protein sequence ID" value="MBD3664647.1"/>
    <property type="molecule type" value="Genomic_DNA"/>
</dbReference>
<sequence>MRSPRGTVHRNVPWTHANIERIWHRLTAARAGFANRQSLDLSHLEDHLVDDIGLAPDDPRLTPRATWPWVEYIPRG</sequence>
<name>A0A927D7I0_9RHOB</name>
<accession>A0A927D7I0</accession>
<dbReference type="RefSeq" id="WP_191075668.1">
    <property type="nucleotide sequence ID" value="NZ_JACTAG010000002.1"/>
</dbReference>
<dbReference type="Proteomes" id="UP000635142">
    <property type="component" value="Unassembled WGS sequence"/>
</dbReference>
<keyword evidence="2" id="KW-1185">Reference proteome</keyword>
<comment type="caution">
    <text evidence="1">The sequence shown here is derived from an EMBL/GenBank/DDBJ whole genome shotgun (WGS) entry which is preliminary data.</text>
</comment>
<evidence type="ECO:0000313" key="2">
    <source>
        <dbReference type="Proteomes" id="UP000635142"/>
    </source>
</evidence>
<gene>
    <name evidence="1" type="ORF">H9Q16_11995</name>
</gene>
<proteinExistence type="predicted"/>
<protein>
    <recommendedName>
        <fullName evidence="3">DUF1127 domain-containing protein</fullName>
    </recommendedName>
</protein>
<organism evidence="1 2">
    <name type="scientific">Sulfitobacter aestuariivivens</name>
    <dbReference type="NCBI Taxonomy" id="2766981"/>
    <lineage>
        <taxon>Bacteria</taxon>
        <taxon>Pseudomonadati</taxon>
        <taxon>Pseudomonadota</taxon>
        <taxon>Alphaproteobacteria</taxon>
        <taxon>Rhodobacterales</taxon>
        <taxon>Roseobacteraceae</taxon>
        <taxon>Sulfitobacter</taxon>
    </lineage>
</organism>
<dbReference type="AlphaFoldDB" id="A0A927D7I0"/>
<evidence type="ECO:0000313" key="1">
    <source>
        <dbReference type="EMBL" id="MBD3664647.1"/>
    </source>
</evidence>
<evidence type="ECO:0008006" key="3">
    <source>
        <dbReference type="Google" id="ProtNLM"/>
    </source>
</evidence>
<reference evidence="1" key="1">
    <citation type="submission" date="2020-08" db="EMBL/GenBank/DDBJ databases">
        <title>Sulfitobacter aestuariivivens sp. nov., isolated from a tidal flat.</title>
        <authorList>
            <person name="Park S."/>
            <person name="Yoon J.-H."/>
        </authorList>
    </citation>
    <scope>NUCLEOTIDE SEQUENCE</scope>
    <source>
        <strain evidence="1">TSTF-M16</strain>
    </source>
</reference>